<accession>X0URF8</accession>
<dbReference type="AlphaFoldDB" id="X0URF8"/>
<proteinExistence type="predicted"/>
<feature type="non-terminal residue" evidence="1">
    <location>
        <position position="1"/>
    </location>
</feature>
<protein>
    <submittedName>
        <fullName evidence="1">Uncharacterized protein</fullName>
    </submittedName>
</protein>
<gene>
    <name evidence="1" type="ORF">S01H1_40724</name>
</gene>
<organism evidence="1">
    <name type="scientific">marine sediment metagenome</name>
    <dbReference type="NCBI Taxonomy" id="412755"/>
    <lineage>
        <taxon>unclassified sequences</taxon>
        <taxon>metagenomes</taxon>
        <taxon>ecological metagenomes</taxon>
    </lineage>
</organism>
<name>X0URF8_9ZZZZ</name>
<sequence length="31" mass="3266">PLHPPVVGMLQRLADELSLAMPEALPAKPSS</sequence>
<reference evidence="1" key="1">
    <citation type="journal article" date="2014" name="Front. Microbiol.">
        <title>High frequency of phylogenetically diverse reductive dehalogenase-homologous genes in deep subseafloor sedimentary metagenomes.</title>
        <authorList>
            <person name="Kawai M."/>
            <person name="Futagami T."/>
            <person name="Toyoda A."/>
            <person name="Takaki Y."/>
            <person name="Nishi S."/>
            <person name="Hori S."/>
            <person name="Arai W."/>
            <person name="Tsubouchi T."/>
            <person name="Morono Y."/>
            <person name="Uchiyama I."/>
            <person name="Ito T."/>
            <person name="Fujiyama A."/>
            <person name="Inagaki F."/>
            <person name="Takami H."/>
        </authorList>
    </citation>
    <scope>NUCLEOTIDE SEQUENCE</scope>
    <source>
        <strain evidence="1">Expedition CK06-06</strain>
    </source>
</reference>
<evidence type="ECO:0000313" key="1">
    <source>
        <dbReference type="EMBL" id="GAG08295.1"/>
    </source>
</evidence>
<dbReference type="EMBL" id="BARS01025796">
    <property type="protein sequence ID" value="GAG08295.1"/>
    <property type="molecule type" value="Genomic_DNA"/>
</dbReference>
<comment type="caution">
    <text evidence="1">The sequence shown here is derived from an EMBL/GenBank/DDBJ whole genome shotgun (WGS) entry which is preliminary data.</text>
</comment>